<comment type="caution">
    <text evidence="7">The sequence shown here is derived from an EMBL/GenBank/DDBJ whole genome shotgun (WGS) entry which is preliminary data.</text>
</comment>
<keyword evidence="8" id="KW-1185">Reference proteome</keyword>
<accession>A0ABP9UP35</accession>
<evidence type="ECO:0000256" key="3">
    <source>
        <dbReference type="ARBA" id="ARBA00023295"/>
    </source>
</evidence>
<keyword evidence="4" id="KW-1015">Disulfide bond</keyword>
<feature type="chain" id="PRO_5045393382" description="Alpha-galactosidase" evidence="5">
    <location>
        <begin position="25"/>
        <end position="595"/>
    </location>
</feature>
<keyword evidence="5" id="KW-0732">Signal</keyword>
<dbReference type="Pfam" id="PF16499">
    <property type="entry name" value="Melibiase_2"/>
    <property type="match status" value="1"/>
</dbReference>
<dbReference type="InterPro" id="IPR038637">
    <property type="entry name" value="NPCBM_sf"/>
</dbReference>
<evidence type="ECO:0000313" key="7">
    <source>
        <dbReference type="EMBL" id="GAA5483099.1"/>
    </source>
</evidence>
<dbReference type="SUPFAM" id="SSF51011">
    <property type="entry name" value="Glycosyl hydrolase domain"/>
    <property type="match status" value="1"/>
</dbReference>
<feature type="domain" description="Glycosyl hydrolase family 98 putative carbohydrate-binding module" evidence="6">
    <location>
        <begin position="454"/>
        <end position="572"/>
    </location>
</feature>
<evidence type="ECO:0000313" key="8">
    <source>
        <dbReference type="Proteomes" id="UP001476282"/>
    </source>
</evidence>
<dbReference type="Pfam" id="PF08305">
    <property type="entry name" value="NPCBM"/>
    <property type="match status" value="2"/>
</dbReference>
<dbReference type="InterPro" id="IPR008979">
    <property type="entry name" value="Galactose-bd-like_sf"/>
</dbReference>
<comment type="catalytic activity">
    <reaction evidence="4">
        <text>Hydrolysis of terminal, non-reducing alpha-D-galactose residues in alpha-D-galactosides, including galactose oligosaccharides, galactomannans and galactolipids.</text>
        <dbReference type="EC" id="3.2.1.22"/>
    </reaction>
</comment>
<evidence type="ECO:0000256" key="2">
    <source>
        <dbReference type="ARBA" id="ARBA00022801"/>
    </source>
</evidence>
<reference evidence="7 8" key="1">
    <citation type="submission" date="2024-02" db="EMBL/GenBank/DDBJ databases">
        <title>Haloferula sargassicola NBRC 104335.</title>
        <authorList>
            <person name="Ichikawa N."/>
            <person name="Katano-Makiyama Y."/>
            <person name="Hidaka K."/>
        </authorList>
    </citation>
    <scope>NUCLEOTIDE SEQUENCE [LARGE SCALE GENOMIC DNA]</scope>
    <source>
        <strain evidence="7 8">NBRC 104335</strain>
    </source>
</reference>
<evidence type="ECO:0000259" key="6">
    <source>
        <dbReference type="SMART" id="SM00776"/>
    </source>
</evidence>
<proteinExistence type="inferred from homology"/>
<dbReference type="PANTHER" id="PTHR11452">
    <property type="entry name" value="ALPHA-GALACTOSIDASE/ALPHA-N-ACETYLGALACTOSAMINIDASE"/>
    <property type="match status" value="1"/>
</dbReference>
<name>A0ABP9UP35_9BACT</name>
<dbReference type="InterPro" id="IPR017853">
    <property type="entry name" value="GH"/>
</dbReference>
<dbReference type="SUPFAM" id="SSF51445">
    <property type="entry name" value="(Trans)glycosidases"/>
    <property type="match status" value="1"/>
</dbReference>
<dbReference type="Gene3D" id="2.60.120.1060">
    <property type="entry name" value="NPCBM/NEW2 domain"/>
    <property type="match status" value="2"/>
</dbReference>
<dbReference type="InterPro" id="IPR013785">
    <property type="entry name" value="Aldolase_TIM"/>
</dbReference>
<dbReference type="InterPro" id="IPR013222">
    <property type="entry name" value="Glyco_hyd_98_carb-bd"/>
</dbReference>
<keyword evidence="2 4" id="KW-0378">Hydrolase</keyword>
<dbReference type="CDD" id="cd14792">
    <property type="entry name" value="GH27"/>
    <property type="match status" value="1"/>
</dbReference>
<dbReference type="EMBL" id="BAABRI010000012">
    <property type="protein sequence ID" value="GAA5483099.1"/>
    <property type="molecule type" value="Genomic_DNA"/>
</dbReference>
<feature type="signal peptide" evidence="5">
    <location>
        <begin position="1"/>
        <end position="24"/>
    </location>
</feature>
<keyword evidence="3 4" id="KW-0326">Glycosidase</keyword>
<dbReference type="RefSeq" id="WP_353567224.1">
    <property type="nucleotide sequence ID" value="NZ_BAABRI010000012.1"/>
</dbReference>
<comment type="similarity">
    <text evidence="1 4">Belongs to the glycosyl hydrolase 27 family.</text>
</comment>
<sequence>MTLKAKLVPLLGALNALMPSVVAAEPEFHSWAEKPPLGWNSWDIFGTTVTEKQIREQADAMAKDLLPAGYDILTVDIQWYEPNAKGHVYQPGAKLAMDEYGRLLPAGNRFPSAGDGRGFKPLADYVHSKGLRFGIHIMRGIPRQAVELNTPVKGTTKKAQDIALTSSTCPWNPDMYGVDATQKAGQAYYDSLFEMYASWGLDFIKVDDISRPYDDVQKAEIEAIRKAIDKTGRPIVLSLSPGATPIERGPHVMEHANQWRITDDFWDRWGLLEAMFERTDAWTPYRGPGHWPDADMLPIGVIDFGRPTHFTRDEHYTLMSLWSIARSPLIFGGDMTKLDDFTKEMLTNREMLEVNQNSTNNRQVSRENNLVVWTADVPGSGDKYVALFNAQSKGDQIDFSRADYASPVIAGQGQSQEIEVSVKGGRQLVLFVKDGGDDFSFDHAAWVDPVLKGPQGTKKLTELQWTFASAGWGEARVDRACDGQPLRVDGREVTGIGTHAESVIIYDLPEGYDEFSAKGVLTHNGSVVFGVLVTEAEEAVSEATEVGVDLSEIGISSKALVRDLWARENLGTVEGRFEKTIPLHGAGLYRLRPVK</sequence>
<dbReference type="SMART" id="SM00776">
    <property type="entry name" value="NPCBM"/>
    <property type="match status" value="1"/>
</dbReference>
<dbReference type="InterPro" id="IPR002241">
    <property type="entry name" value="Glyco_hydro_27"/>
</dbReference>
<evidence type="ECO:0000256" key="5">
    <source>
        <dbReference type="SAM" id="SignalP"/>
    </source>
</evidence>
<dbReference type="PANTHER" id="PTHR11452:SF42">
    <property type="entry name" value="ALPHA-GALACTOSIDASE"/>
    <property type="match status" value="1"/>
</dbReference>
<evidence type="ECO:0000256" key="1">
    <source>
        <dbReference type="ARBA" id="ARBA00009743"/>
    </source>
</evidence>
<dbReference type="SUPFAM" id="SSF49785">
    <property type="entry name" value="Galactose-binding domain-like"/>
    <property type="match status" value="2"/>
</dbReference>
<protein>
    <recommendedName>
        <fullName evidence="4">Alpha-galactosidase</fullName>
        <ecNumber evidence="4">3.2.1.22</ecNumber>
    </recommendedName>
    <alternativeName>
        <fullName evidence="4">Melibiase</fullName>
    </alternativeName>
</protein>
<organism evidence="7 8">
    <name type="scientific">Haloferula sargassicola</name>
    <dbReference type="NCBI Taxonomy" id="490096"/>
    <lineage>
        <taxon>Bacteria</taxon>
        <taxon>Pseudomonadati</taxon>
        <taxon>Verrucomicrobiota</taxon>
        <taxon>Verrucomicrobiia</taxon>
        <taxon>Verrucomicrobiales</taxon>
        <taxon>Verrucomicrobiaceae</taxon>
        <taxon>Haloferula</taxon>
    </lineage>
</organism>
<evidence type="ECO:0000256" key="4">
    <source>
        <dbReference type="RuleBase" id="RU361168"/>
    </source>
</evidence>
<dbReference type="PRINTS" id="PR00740">
    <property type="entry name" value="GLHYDRLASE27"/>
</dbReference>
<dbReference type="Gene3D" id="3.20.20.70">
    <property type="entry name" value="Aldolase class I"/>
    <property type="match status" value="1"/>
</dbReference>
<gene>
    <name evidence="7" type="ORF">Hsar01_02327</name>
</gene>
<dbReference type="Proteomes" id="UP001476282">
    <property type="component" value="Unassembled WGS sequence"/>
</dbReference>
<dbReference type="EC" id="3.2.1.22" evidence="4"/>